<dbReference type="GO" id="GO:0005737">
    <property type="term" value="C:cytoplasm"/>
    <property type="evidence" value="ECO:0007669"/>
    <property type="project" value="TreeGrafter"/>
</dbReference>
<dbReference type="InterPro" id="IPR039525">
    <property type="entry name" value="RNF126-like_zinc-ribbon"/>
</dbReference>
<feature type="compositionally biased region" description="Polar residues" evidence="9">
    <location>
        <begin position="454"/>
        <end position="467"/>
    </location>
</feature>
<protein>
    <recommendedName>
        <fullName evidence="2">RING-type E3 ubiquitin transferase</fullName>
        <ecNumber evidence="2">2.3.2.27</ecNumber>
    </recommendedName>
</protein>
<keyword evidence="7" id="KW-0862">Zinc</keyword>
<sequence length="467" mass="51815">MSIHRASSSSSYWCYRCNRFVTVFMHSRDSFLICPNCNGGFVEEIDRTLLTGPTLPESIHRRFPAAAMYPTPPVLRRARRNTGDRSPFNPVIVFRGPTSTPDPASNGGFELYYDDETGSGLRPLPESMSEFLLGSGFDRFLDQLSQIEANGLRRIDNNPPASKAAIESMPTIEFQEKHIHNDPHCAVCKEAFELGTEAKEMPCKHLYHSNCILPWLALRNSCPVCRHELPSDNQDSVQLNEEEAVGLTIWRLPGGGFAVGRFSGRERELPVVFTEMDGGFNSNGNGTHRRISWASRGDNGARQRGPLRRVLNSLFSCFGGGGSANGSHLRSTDGGSSWWHRAWSRGSNGGGDDVIGGDDHNDGYVMVVRVPHDLNHQTPRARCHYSILLYPWLEMSEARVGLAEAPPAVAEAVAAQVAVELAPEEEEQPFEDKENPIVNEEEEPFEEKEDRTTNSRNSVSTITSVNK</sequence>
<dbReference type="Pfam" id="PF06547">
    <property type="entry name" value="DUF1117"/>
    <property type="match status" value="1"/>
</dbReference>
<proteinExistence type="predicted"/>
<gene>
    <name evidence="11" type="ORF">E3N88_23645</name>
</gene>
<keyword evidence="3" id="KW-0808">Transferase</keyword>
<dbReference type="EC" id="2.3.2.27" evidence="2"/>
<dbReference type="InterPro" id="IPR010543">
    <property type="entry name" value="DUF1117"/>
</dbReference>
<dbReference type="GO" id="GO:0008270">
    <property type="term" value="F:zinc ion binding"/>
    <property type="evidence" value="ECO:0007669"/>
    <property type="project" value="UniProtKB-KW"/>
</dbReference>
<reference evidence="11 12" key="1">
    <citation type="submission" date="2019-05" db="EMBL/GenBank/DDBJ databases">
        <title>Mikania micrantha, genome provides insights into the molecular mechanism of rapid growth.</title>
        <authorList>
            <person name="Liu B."/>
        </authorList>
    </citation>
    <scope>NUCLEOTIDE SEQUENCE [LARGE SCALE GENOMIC DNA]</scope>
    <source>
        <strain evidence="11">NLD-2019</strain>
        <tissue evidence="11">Leaf</tissue>
    </source>
</reference>
<dbReference type="Pfam" id="PF14369">
    <property type="entry name" value="Zn_ribbon_19"/>
    <property type="match status" value="1"/>
</dbReference>
<keyword evidence="6" id="KW-0833">Ubl conjugation pathway</keyword>
<dbReference type="Proteomes" id="UP000326396">
    <property type="component" value="Linkage Group LG2"/>
</dbReference>
<dbReference type="FunFam" id="3.30.40.10:FF:000022">
    <property type="entry name" value="E3 ubiquitin-protein ligase RING1-like"/>
    <property type="match status" value="1"/>
</dbReference>
<dbReference type="PANTHER" id="PTHR15710">
    <property type="entry name" value="E3 UBIQUITIN-PROTEIN LIGASE PRAJA"/>
    <property type="match status" value="1"/>
</dbReference>
<evidence type="ECO:0000256" key="5">
    <source>
        <dbReference type="ARBA" id="ARBA00022771"/>
    </source>
</evidence>
<accession>A0A5N6NE32</accession>
<organism evidence="11 12">
    <name type="scientific">Mikania micrantha</name>
    <name type="common">bitter vine</name>
    <dbReference type="NCBI Taxonomy" id="192012"/>
    <lineage>
        <taxon>Eukaryota</taxon>
        <taxon>Viridiplantae</taxon>
        <taxon>Streptophyta</taxon>
        <taxon>Embryophyta</taxon>
        <taxon>Tracheophyta</taxon>
        <taxon>Spermatophyta</taxon>
        <taxon>Magnoliopsida</taxon>
        <taxon>eudicotyledons</taxon>
        <taxon>Gunneridae</taxon>
        <taxon>Pentapetalae</taxon>
        <taxon>asterids</taxon>
        <taxon>campanulids</taxon>
        <taxon>Asterales</taxon>
        <taxon>Asteraceae</taxon>
        <taxon>Asteroideae</taxon>
        <taxon>Heliantheae alliance</taxon>
        <taxon>Eupatorieae</taxon>
        <taxon>Mikania</taxon>
    </lineage>
</organism>
<evidence type="ECO:0000256" key="7">
    <source>
        <dbReference type="ARBA" id="ARBA00022833"/>
    </source>
</evidence>
<dbReference type="OrthoDB" id="8062037at2759"/>
<evidence type="ECO:0000313" key="11">
    <source>
        <dbReference type="EMBL" id="KAD4586044.1"/>
    </source>
</evidence>
<dbReference type="EMBL" id="SZYD01000012">
    <property type="protein sequence ID" value="KAD4586044.1"/>
    <property type="molecule type" value="Genomic_DNA"/>
</dbReference>
<dbReference type="GO" id="GO:0016567">
    <property type="term" value="P:protein ubiquitination"/>
    <property type="evidence" value="ECO:0007669"/>
    <property type="project" value="TreeGrafter"/>
</dbReference>
<evidence type="ECO:0000256" key="3">
    <source>
        <dbReference type="ARBA" id="ARBA00022679"/>
    </source>
</evidence>
<evidence type="ECO:0000256" key="6">
    <source>
        <dbReference type="ARBA" id="ARBA00022786"/>
    </source>
</evidence>
<keyword evidence="5 8" id="KW-0863">Zinc-finger</keyword>
<evidence type="ECO:0000259" key="10">
    <source>
        <dbReference type="PROSITE" id="PS50089"/>
    </source>
</evidence>
<dbReference type="PANTHER" id="PTHR15710:SF217">
    <property type="entry name" value="E3 UBIQUITIN-PROTEIN LIGASE RDUF2"/>
    <property type="match status" value="1"/>
</dbReference>
<evidence type="ECO:0000256" key="4">
    <source>
        <dbReference type="ARBA" id="ARBA00022723"/>
    </source>
</evidence>
<evidence type="ECO:0000256" key="9">
    <source>
        <dbReference type="SAM" id="MobiDB-lite"/>
    </source>
</evidence>
<dbReference type="Gene3D" id="3.30.40.10">
    <property type="entry name" value="Zinc/RING finger domain, C3HC4 (zinc finger)"/>
    <property type="match status" value="1"/>
</dbReference>
<name>A0A5N6NE32_9ASTR</name>
<evidence type="ECO:0000256" key="8">
    <source>
        <dbReference type="PROSITE-ProRule" id="PRU00175"/>
    </source>
</evidence>
<feature type="region of interest" description="Disordered" evidence="9">
    <location>
        <begin position="422"/>
        <end position="467"/>
    </location>
</feature>
<dbReference type="Pfam" id="PF13639">
    <property type="entry name" value="zf-RING_2"/>
    <property type="match status" value="1"/>
</dbReference>
<evidence type="ECO:0000313" key="12">
    <source>
        <dbReference type="Proteomes" id="UP000326396"/>
    </source>
</evidence>
<feature type="domain" description="RING-type" evidence="10">
    <location>
        <begin position="185"/>
        <end position="226"/>
    </location>
</feature>
<dbReference type="PROSITE" id="PS50089">
    <property type="entry name" value="ZF_RING_2"/>
    <property type="match status" value="1"/>
</dbReference>
<dbReference type="InterPro" id="IPR001841">
    <property type="entry name" value="Znf_RING"/>
</dbReference>
<keyword evidence="12" id="KW-1185">Reference proteome</keyword>
<dbReference type="GO" id="GO:0061630">
    <property type="term" value="F:ubiquitin protein ligase activity"/>
    <property type="evidence" value="ECO:0007669"/>
    <property type="project" value="UniProtKB-EC"/>
</dbReference>
<evidence type="ECO:0000256" key="1">
    <source>
        <dbReference type="ARBA" id="ARBA00000900"/>
    </source>
</evidence>
<comment type="catalytic activity">
    <reaction evidence="1">
        <text>S-ubiquitinyl-[E2 ubiquitin-conjugating enzyme]-L-cysteine + [acceptor protein]-L-lysine = [E2 ubiquitin-conjugating enzyme]-L-cysteine + N(6)-ubiquitinyl-[acceptor protein]-L-lysine.</text>
        <dbReference type="EC" id="2.3.2.27"/>
    </reaction>
</comment>
<dbReference type="SUPFAM" id="SSF57850">
    <property type="entry name" value="RING/U-box"/>
    <property type="match status" value="1"/>
</dbReference>
<dbReference type="InterPro" id="IPR013083">
    <property type="entry name" value="Znf_RING/FYVE/PHD"/>
</dbReference>
<comment type="caution">
    <text evidence="11">The sequence shown here is derived from an EMBL/GenBank/DDBJ whole genome shotgun (WGS) entry which is preliminary data.</text>
</comment>
<dbReference type="AlphaFoldDB" id="A0A5N6NE32"/>
<feature type="region of interest" description="Disordered" evidence="9">
    <location>
        <begin position="79"/>
        <end position="99"/>
    </location>
</feature>
<keyword evidence="4" id="KW-0479">Metal-binding</keyword>
<dbReference type="SMART" id="SM00184">
    <property type="entry name" value="RING"/>
    <property type="match status" value="1"/>
</dbReference>
<evidence type="ECO:0000256" key="2">
    <source>
        <dbReference type="ARBA" id="ARBA00012483"/>
    </source>
</evidence>
<dbReference type="CDD" id="cd16667">
    <property type="entry name" value="RING-H2_RNF126-like"/>
    <property type="match status" value="1"/>
</dbReference>